<dbReference type="Proteomes" id="UP000231843">
    <property type="component" value="Unassembled WGS sequence"/>
</dbReference>
<feature type="transmembrane region" description="Helical" evidence="1">
    <location>
        <begin position="137"/>
        <end position="163"/>
    </location>
</feature>
<sequence>MSDADKQKILDAGSWQYFELGASHMLTGYDHLLFLFGVIFFLTKFKDVFKFITAFTVGHSITLIFATLYGIQANYFLIDAFIALTVVYKGFDNLDGFKKYLNTESPNLLWMVFAFGLIHGFGLSTRLQQLPLQEEGLVWNILAFNVGVEAGQIFALGLMILLLSGWRKTQSFQSFSKLANSGLLFVGALLFIMQLHGYSHSAYPDDFPLNRDDHHHVHEEMQAESKPSALEGYKKKILLNENAHTHGDGTTHTH</sequence>
<protein>
    <recommendedName>
        <fullName evidence="4">HupE/UreJ protein</fullName>
    </recommendedName>
</protein>
<keyword evidence="1" id="KW-0472">Membrane</keyword>
<gene>
    <name evidence="2" type="ORF">CH365_07460</name>
</gene>
<dbReference type="InterPro" id="IPR032809">
    <property type="entry name" value="Put_HupE_UreJ"/>
</dbReference>
<feature type="transmembrane region" description="Helical" evidence="1">
    <location>
        <begin position="63"/>
        <end position="88"/>
    </location>
</feature>
<dbReference type="OrthoDB" id="9808870at2"/>
<feature type="transmembrane region" description="Helical" evidence="1">
    <location>
        <begin position="20"/>
        <end position="42"/>
    </location>
</feature>
<name>A0A2N0A092_9LEPT</name>
<comment type="caution">
    <text evidence="2">The sequence shown here is derived from an EMBL/GenBank/DDBJ whole genome shotgun (WGS) entry which is preliminary data.</text>
</comment>
<dbReference type="Pfam" id="PF13795">
    <property type="entry name" value="HupE_UreJ_2"/>
    <property type="match status" value="1"/>
</dbReference>
<proteinExistence type="predicted"/>
<dbReference type="AlphaFoldDB" id="A0A2N0A092"/>
<feature type="transmembrane region" description="Helical" evidence="1">
    <location>
        <begin position="108"/>
        <end position="125"/>
    </location>
</feature>
<keyword evidence="1" id="KW-1133">Transmembrane helix</keyword>
<feature type="transmembrane region" description="Helical" evidence="1">
    <location>
        <begin position="175"/>
        <end position="193"/>
    </location>
</feature>
<evidence type="ECO:0000256" key="1">
    <source>
        <dbReference type="SAM" id="Phobius"/>
    </source>
</evidence>
<evidence type="ECO:0000313" key="3">
    <source>
        <dbReference type="Proteomes" id="UP000231843"/>
    </source>
</evidence>
<keyword evidence="3" id="KW-1185">Reference proteome</keyword>
<evidence type="ECO:0008006" key="4">
    <source>
        <dbReference type="Google" id="ProtNLM"/>
    </source>
</evidence>
<dbReference type="EMBL" id="NPEA01000004">
    <property type="protein sequence ID" value="PJZ77724.1"/>
    <property type="molecule type" value="Genomic_DNA"/>
</dbReference>
<reference evidence="2 3" key="1">
    <citation type="submission" date="2017-07" db="EMBL/GenBank/DDBJ databases">
        <title>Leptospira spp. isolated from tropical soils.</title>
        <authorList>
            <person name="Thibeaux R."/>
            <person name="Iraola G."/>
            <person name="Ferres I."/>
            <person name="Bierque E."/>
            <person name="Girault D."/>
            <person name="Soupe-Gilbert M.-E."/>
            <person name="Picardeau M."/>
            <person name="Goarant C."/>
        </authorList>
    </citation>
    <scope>NUCLEOTIDE SEQUENCE [LARGE SCALE GENOMIC DNA]</scope>
    <source>
        <strain evidence="2 3">ES4-C-A1</strain>
    </source>
</reference>
<organism evidence="2 3">
    <name type="scientific">Leptospira neocaledonica</name>
    <dbReference type="NCBI Taxonomy" id="2023192"/>
    <lineage>
        <taxon>Bacteria</taxon>
        <taxon>Pseudomonadati</taxon>
        <taxon>Spirochaetota</taxon>
        <taxon>Spirochaetia</taxon>
        <taxon>Leptospirales</taxon>
        <taxon>Leptospiraceae</taxon>
        <taxon>Leptospira</taxon>
    </lineage>
</organism>
<evidence type="ECO:0000313" key="2">
    <source>
        <dbReference type="EMBL" id="PJZ77724.1"/>
    </source>
</evidence>
<accession>A0A2N0A092</accession>
<keyword evidence="1" id="KW-0812">Transmembrane</keyword>